<accession>A0A3M9YIT7</accession>
<dbReference type="Gene3D" id="1.25.10.50">
    <property type="match status" value="1"/>
</dbReference>
<proteinExistence type="predicted"/>
<evidence type="ECO:0000313" key="1">
    <source>
        <dbReference type="EMBL" id="RNJ60274.1"/>
    </source>
</evidence>
<dbReference type="STRING" id="1051616.A0A3M9YIT7"/>
<dbReference type="Proteomes" id="UP000267145">
    <property type="component" value="Unassembled WGS sequence"/>
</dbReference>
<dbReference type="EMBL" id="RBVV01000008">
    <property type="protein sequence ID" value="RNJ60274.1"/>
    <property type="molecule type" value="Genomic_DNA"/>
</dbReference>
<keyword evidence="2" id="KW-1185">Reference proteome</keyword>
<dbReference type="RefSeq" id="XP_028498432.1">
    <property type="nucleotide sequence ID" value="XM_028642741.1"/>
</dbReference>
<evidence type="ECO:0000313" key="2">
    <source>
        <dbReference type="Proteomes" id="UP000267145"/>
    </source>
</evidence>
<dbReference type="GeneID" id="39612344"/>
<organism evidence="1 2">
    <name type="scientific">Verticillium nonalfalfae</name>
    <dbReference type="NCBI Taxonomy" id="1051616"/>
    <lineage>
        <taxon>Eukaryota</taxon>
        <taxon>Fungi</taxon>
        <taxon>Dikarya</taxon>
        <taxon>Ascomycota</taxon>
        <taxon>Pezizomycotina</taxon>
        <taxon>Sordariomycetes</taxon>
        <taxon>Hypocreomycetidae</taxon>
        <taxon>Glomerellales</taxon>
        <taxon>Plectosphaerellaceae</taxon>
        <taxon>Verticillium</taxon>
    </lineage>
</organism>
<dbReference type="AlphaFoldDB" id="A0A3M9YIT7"/>
<reference evidence="1 2" key="1">
    <citation type="submission" date="2018-10" db="EMBL/GenBank/DDBJ databases">
        <title>Genome sequence of Verticillium nonalfalfae VnAa140.</title>
        <authorList>
            <person name="Stajich J.E."/>
            <person name="Kasson M.T."/>
        </authorList>
    </citation>
    <scope>NUCLEOTIDE SEQUENCE [LARGE SCALE GENOMIC DNA]</scope>
    <source>
        <strain evidence="1 2">VnAa140</strain>
    </source>
</reference>
<comment type="caution">
    <text evidence="1">The sequence shown here is derived from an EMBL/GenBank/DDBJ whole genome shotgun (WGS) entry which is preliminary data.</text>
</comment>
<protein>
    <recommendedName>
        <fullName evidence="3">DNA mismatch repair protein HSM3 N-terminal domain-containing protein</fullName>
    </recommendedName>
</protein>
<evidence type="ECO:0008006" key="3">
    <source>
        <dbReference type="Google" id="ProtNLM"/>
    </source>
</evidence>
<gene>
    <name evidence="1" type="ORF">D7B24_008655</name>
</gene>
<sequence>MSGNIVPSFVDGNVPIAGLDQLSAHLDEAIQDPDADFKPKLFDDVELQLTESNVPPLLPTLLPKLTTILLTTRKDPAVPVSLSIRLLRHVSFTQTLSLADETALITAFDSPAPSANLLAMAVLHKATTPADIAILASMPRLLEHFIRRWLSAPQVEVGERGTRVLGDLLEIDSQSPPLRIPREAITVNGVPWTNGSTNGDHGNNELADIHKPRGEGVLWHRLTHDVDLYNLLVALPQGRDISGEVLDERQTSLAQGRLLRLLPRLALRDFDLVTQPPPKPSDDELMGGVDPEAEARQSGLLQFVALRMVDKSDLLMHLSLIDFFETLISLLRVRAKEGGSSSSQNIVQTLREILSVALRGDDELRAALQRLPDRTVEEEAEDLRIFIESVVG</sequence>
<name>A0A3M9YIT7_9PEZI</name>